<protein>
    <submittedName>
        <fullName evidence="1">Uncharacterized protein</fullName>
    </submittedName>
</protein>
<dbReference type="Proteomes" id="UP001303160">
    <property type="component" value="Unassembled WGS sequence"/>
</dbReference>
<reference evidence="1" key="2">
    <citation type="submission" date="2023-05" db="EMBL/GenBank/DDBJ databases">
        <authorList>
            <consortium name="Lawrence Berkeley National Laboratory"/>
            <person name="Steindorff A."/>
            <person name="Hensen N."/>
            <person name="Bonometti L."/>
            <person name="Westerberg I."/>
            <person name="Brannstrom I.O."/>
            <person name="Guillou S."/>
            <person name="Cros-Aarteil S."/>
            <person name="Calhoun S."/>
            <person name="Haridas S."/>
            <person name="Kuo A."/>
            <person name="Mondo S."/>
            <person name="Pangilinan J."/>
            <person name="Riley R."/>
            <person name="Labutti K."/>
            <person name="Andreopoulos B."/>
            <person name="Lipzen A."/>
            <person name="Chen C."/>
            <person name="Yanf M."/>
            <person name="Daum C."/>
            <person name="Ng V."/>
            <person name="Clum A."/>
            <person name="Ohm R."/>
            <person name="Martin F."/>
            <person name="Silar P."/>
            <person name="Natvig D."/>
            <person name="Lalanne C."/>
            <person name="Gautier V."/>
            <person name="Ament-Velasquez S.L."/>
            <person name="Kruys A."/>
            <person name="Hutchinson M.I."/>
            <person name="Powell A.J."/>
            <person name="Barry K."/>
            <person name="Miller A.N."/>
            <person name="Grigoriev I.V."/>
            <person name="Debuchy R."/>
            <person name="Gladieux P."/>
            <person name="Thoren M.H."/>
            <person name="Johannesson H."/>
        </authorList>
    </citation>
    <scope>NUCLEOTIDE SEQUENCE</scope>
    <source>
        <strain evidence="1">CBS 315.58</strain>
    </source>
</reference>
<dbReference type="EMBL" id="MU863934">
    <property type="protein sequence ID" value="KAK4199293.1"/>
    <property type="molecule type" value="Genomic_DNA"/>
</dbReference>
<comment type="caution">
    <text evidence="1">The sequence shown here is derived from an EMBL/GenBank/DDBJ whole genome shotgun (WGS) entry which is preliminary data.</text>
</comment>
<proteinExistence type="predicted"/>
<accession>A0AAN6XEK6</accession>
<evidence type="ECO:0000313" key="2">
    <source>
        <dbReference type="Proteomes" id="UP001303160"/>
    </source>
</evidence>
<organism evidence="1 2">
    <name type="scientific">Triangularia verruculosa</name>
    <dbReference type="NCBI Taxonomy" id="2587418"/>
    <lineage>
        <taxon>Eukaryota</taxon>
        <taxon>Fungi</taxon>
        <taxon>Dikarya</taxon>
        <taxon>Ascomycota</taxon>
        <taxon>Pezizomycotina</taxon>
        <taxon>Sordariomycetes</taxon>
        <taxon>Sordariomycetidae</taxon>
        <taxon>Sordariales</taxon>
        <taxon>Podosporaceae</taxon>
        <taxon>Triangularia</taxon>
    </lineage>
</organism>
<gene>
    <name evidence="1" type="ORF">QBC40DRAFT_297695</name>
</gene>
<name>A0AAN6XEK6_9PEZI</name>
<dbReference type="AlphaFoldDB" id="A0AAN6XEK6"/>
<evidence type="ECO:0000313" key="1">
    <source>
        <dbReference type="EMBL" id="KAK4199293.1"/>
    </source>
</evidence>
<reference evidence="1" key="1">
    <citation type="journal article" date="2023" name="Mol. Phylogenet. Evol.">
        <title>Genome-scale phylogeny and comparative genomics of the fungal order Sordariales.</title>
        <authorList>
            <person name="Hensen N."/>
            <person name="Bonometti L."/>
            <person name="Westerberg I."/>
            <person name="Brannstrom I.O."/>
            <person name="Guillou S."/>
            <person name="Cros-Aarteil S."/>
            <person name="Calhoun S."/>
            <person name="Haridas S."/>
            <person name="Kuo A."/>
            <person name="Mondo S."/>
            <person name="Pangilinan J."/>
            <person name="Riley R."/>
            <person name="LaButti K."/>
            <person name="Andreopoulos B."/>
            <person name="Lipzen A."/>
            <person name="Chen C."/>
            <person name="Yan M."/>
            <person name="Daum C."/>
            <person name="Ng V."/>
            <person name="Clum A."/>
            <person name="Steindorff A."/>
            <person name="Ohm R.A."/>
            <person name="Martin F."/>
            <person name="Silar P."/>
            <person name="Natvig D.O."/>
            <person name="Lalanne C."/>
            <person name="Gautier V."/>
            <person name="Ament-Velasquez S.L."/>
            <person name="Kruys A."/>
            <person name="Hutchinson M.I."/>
            <person name="Powell A.J."/>
            <person name="Barry K."/>
            <person name="Miller A.N."/>
            <person name="Grigoriev I.V."/>
            <person name="Debuchy R."/>
            <person name="Gladieux P."/>
            <person name="Hiltunen Thoren M."/>
            <person name="Johannesson H."/>
        </authorList>
    </citation>
    <scope>NUCLEOTIDE SEQUENCE</scope>
    <source>
        <strain evidence="1">CBS 315.58</strain>
    </source>
</reference>
<sequence>MSPADELDEMLSTLTSQVASIRLLTNRPKYSDDSDPKNQDFVIPRVNKMLNIAEGWIMKLQHDLEQQQQRERELAEQYGWGGWGTSSLTPAADSRGEFDPLLKGLERVKIGVFFSLEGDAGVGREMVSRGVQAFEGWV</sequence>
<keyword evidence="2" id="KW-1185">Reference proteome</keyword>